<evidence type="ECO:0000313" key="13">
    <source>
        <dbReference type="Proteomes" id="UP001500227"/>
    </source>
</evidence>
<feature type="transmembrane region" description="Helical" evidence="10">
    <location>
        <begin position="84"/>
        <end position="107"/>
    </location>
</feature>
<feature type="transmembrane region" description="Helical" evidence="10">
    <location>
        <begin position="240"/>
        <end position="259"/>
    </location>
</feature>
<comment type="similarity">
    <text evidence="10">Belongs to the monovalent cation:proton antiporter 1 (CPA1) transporter (TC 2.A.36) family.</text>
</comment>
<dbReference type="RefSeq" id="WP_345369702.1">
    <property type="nucleotide sequence ID" value="NZ_BAABKD010000006.1"/>
</dbReference>
<accession>A0ABP9LWW4</accession>
<keyword evidence="3" id="KW-1003">Cell membrane</keyword>
<feature type="domain" description="Cation/H+ exchanger transmembrane" evidence="11">
    <location>
        <begin position="14"/>
        <end position="420"/>
    </location>
</feature>
<comment type="caution">
    <text evidence="10">Lacks conserved residue(s) required for the propagation of feature annotation.</text>
</comment>
<feature type="transmembrane region" description="Helical" evidence="10">
    <location>
        <begin position="6"/>
        <end position="24"/>
    </location>
</feature>
<name>A0ABP9LWW4_9BURK</name>
<keyword evidence="5 10" id="KW-1133">Transmembrane helix</keyword>
<feature type="transmembrane region" description="Helical" evidence="10">
    <location>
        <begin position="216"/>
        <end position="234"/>
    </location>
</feature>
<feature type="transmembrane region" description="Helical" evidence="10">
    <location>
        <begin position="271"/>
        <end position="292"/>
    </location>
</feature>
<keyword evidence="2 10" id="KW-0813">Transport</keyword>
<comment type="caution">
    <text evidence="12">The sequence shown here is derived from an EMBL/GenBank/DDBJ whole genome shotgun (WGS) entry which is preliminary data.</text>
</comment>
<dbReference type="Pfam" id="PF00999">
    <property type="entry name" value="Na_H_Exchanger"/>
    <property type="match status" value="1"/>
</dbReference>
<dbReference type="EMBL" id="BAABKD010000006">
    <property type="protein sequence ID" value="GAA5087136.1"/>
    <property type="molecule type" value="Genomic_DNA"/>
</dbReference>
<dbReference type="Gene3D" id="6.10.140.1330">
    <property type="match status" value="1"/>
</dbReference>
<evidence type="ECO:0000256" key="9">
    <source>
        <dbReference type="ARBA" id="ARBA00023201"/>
    </source>
</evidence>
<evidence type="ECO:0000256" key="1">
    <source>
        <dbReference type="ARBA" id="ARBA00004651"/>
    </source>
</evidence>
<dbReference type="PANTHER" id="PTHR10110">
    <property type="entry name" value="SODIUM/HYDROGEN EXCHANGER"/>
    <property type="match status" value="1"/>
</dbReference>
<protein>
    <submittedName>
        <fullName evidence="12">Na+/H+ antiporter</fullName>
    </submittedName>
</protein>
<evidence type="ECO:0000256" key="4">
    <source>
        <dbReference type="ARBA" id="ARBA00022692"/>
    </source>
</evidence>
<keyword evidence="7 10" id="KW-0406">Ion transport</keyword>
<dbReference type="NCBIfam" id="TIGR00831">
    <property type="entry name" value="a_cpa1"/>
    <property type="match status" value="1"/>
</dbReference>
<keyword evidence="10" id="KW-0997">Cell inner membrane</keyword>
<comment type="function">
    <text evidence="10">Na(+)/H(+) antiporter that extrudes sodium in exchange for external protons.</text>
</comment>
<evidence type="ECO:0000256" key="10">
    <source>
        <dbReference type="RuleBase" id="RU366002"/>
    </source>
</evidence>
<dbReference type="InterPro" id="IPR006153">
    <property type="entry name" value="Cation/H_exchanger_TM"/>
</dbReference>
<evidence type="ECO:0000313" key="12">
    <source>
        <dbReference type="EMBL" id="GAA5087136.1"/>
    </source>
</evidence>
<dbReference type="InterPro" id="IPR004705">
    <property type="entry name" value="Cation/H_exchanger_CPA1_bac"/>
</dbReference>
<feature type="transmembrane region" description="Helical" evidence="10">
    <location>
        <begin position="113"/>
        <end position="135"/>
    </location>
</feature>
<dbReference type="InterPro" id="IPR018422">
    <property type="entry name" value="Cation/H_exchanger_CPA1"/>
</dbReference>
<keyword evidence="6 10" id="KW-0915">Sodium</keyword>
<feature type="transmembrane region" description="Helical" evidence="10">
    <location>
        <begin position="395"/>
        <end position="418"/>
    </location>
</feature>
<gene>
    <name evidence="12" type="ORF">GCM10023337_07280</name>
</gene>
<evidence type="ECO:0000256" key="6">
    <source>
        <dbReference type="ARBA" id="ARBA00023053"/>
    </source>
</evidence>
<evidence type="ECO:0000256" key="2">
    <source>
        <dbReference type="ARBA" id="ARBA00022448"/>
    </source>
</evidence>
<keyword evidence="8 10" id="KW-0472">Membrane</keyword>
<evidence type="ECO:0000256" key="3">
    <source>
        <dbReference type="ARBA" id="ARBA00022475"/>
    </source>
</evidence>
<feature type="transmembrane region" description="Helical" evidence="10">
    <location>
        <begin position="31"/>
        <end position="49"/>
    </location>
</feature>
<keyword evidence="10" id="KW-0050">Antiport</keyword>
<keyword evidence="9 10" id="KW-0739">Sodium transport</keyword>
<evidence type="ECO:0000259" key="11">
    <source>
        <dbReference type="Pfam" id="PF00999"/>
    </source>
</evidence>
<feature type="transmembrane region" description="Helical" evidence="10">
    <location>
        <begin position="182"/>
        <end position="204"/>
    </location>
</feature>
<evidence type="ECO:0000256" key="8">
    <source>
        <dbReference type="ARBA" id="ARBA00023136"/>
    </source>
</evidence>
<proteinExistence type="inferred from homology"/>
<organism evidence="12 13">
    <name type="scientific">Paenalcaligenes hermetiae</name>
    <dbReference type="NCBI Taxonomy" id="1157987"/>
    <lineage>
        <taxon>Bacteria</taxon>
        <taxon>Pseudomonadati</taxon>
        <taxon>Pseudomonadota</taxon>
        <taxon>Betaproteobacteria</taxon>
        <taxon>Burkholderiales</taxon>
        <taxon>Alcaligenaceae</taxon>
        <taxon>Paenalcaligenes</taxon>
    </lineage>
</organism>
<comment type="subcellular location">
    <subcellularLocation>
        <location evidence="10">Cell inner membrane</location>
        <topology evidence="10">Multi-pass membrane protein</topology>
    </subcellularLocation>
    <subcellularLocation>
        <location evidence="1">Cell membrane</location>
        <topology evidence="1">Multi-pass membrane protein</topology>
    </subcellularLocation>
</comment>
<reference evidence="13" key="1">
    <citation type="journal article" date="2019" name="Int. J. Syst. Evol. Microbiol.">
        <title>The Global Catalogue of Microorganisms (GCM) 10K type strain sequencing project: providing services to taxonomists for standard genome sequencing and annotation.</title>
        <authorList>
            <consortium name="The Broad Institute Genomics Platform"/>
            <consortium name="The Broad Institute Genome Sequencing Center for Infectious Disease"/>
            <person name="Wu L."/>
            <person name="Ma J."/>
        </authorList>
    </citation>
    <scope>NUCLEOTIDE SEQUENCE [LARGE SCALE GENOMIC DNA]</scope>
    <source>
        <strain evidence="13">JCM 18423</strain>
    </source>
</reference>
<feature type="transmembrane region" description="Helical" evidence="10">
    <location>
        <begin position="312"/>
        <end position="338"/>
    </location>
</feature>
<evidence type="ECO:0000256" key="7">
    <source>
        <dbReference type="ARBA" id="ARBA00023065"/>
    </source>
</evidence>
<dbReference type="Proteomes" id="UP001500227">
    <property type="component" value="Unassembled WGS sequence"/>
</dbReference>
<sequence length="547" mass="60487">MESIGVIFAMLIAIVISGVIVRVIPWGIPLPLIQILLGIVIAGVFQEGMELHPDVFFLLFLPPLLFLDGWRISKEALKRERASIFHLAFGLVIITVFGLGFIIHWLIPAMPLPVAFALAAIVSPTDPIAVAGIARKLAVPERILSILEGEALFNDASGLVAFRMAILVMMTGHFSLSEAVMSFVWVAFAGFCTGIIITWLLSFFRGQFTKKYGEDIGAEILLNILMPFAAYVAAEHIGASGILAAVAAGLTMSYLELSGQVSPLTRMRRATIWDTVQFTLNGMMFVLLGEQLPNIFKGAVQVVQQTGHHNPWWLIIYASVICLSLAALRFGWVFFSIHVLRWLKKTPKNQSQQATLRDILILSLGGVRGAVTLAGVLTLPLLLPNQEAFPARDLAIFLAATVIIISLITASILLPWLLKKQNLAPQAIARPLHKQQTLALQMAQDAITKHLSGLLPSLQKAYPQIEPNFYTAVLERVLVEFSNSLDPDPDTNSESYQKYLSEKQIRLMAIDTARQTIYRLARDQKISDDVARDMVKQLDFDEIRFTP</sequence>
<feature type="transmembrane region" description="Helical" evidence="10">
    <location>
        <begin position="156"/>
        <end position="176"/>
    </location>
</feature>
<keyword evidence="4 10" id="KW-0812">Transmembrane</keyword>
<feature type="transmembrane region" description="Helical" evidence="10">
    <location>
        <begin position="55"/>
        <end position="72"/>
    </location>
</feature>
<keyword evidence="13" id="KW-1185">Reference proteome</keyword>
<feature type="transmembrane region" description="Helical" evidence="10">
    <location>
        <begin position="359"/>
        <end position="383"/>
    </location>
</feature>
<evidence type="ECO:0000256" key="5">
    <source>
        <dbReference type="ARBA" id="ARBA00022989"/>
    </source>
</evidence>
<dbReference type="PANTHER" id="PTHR10110:SF86">
    <property type="entry name" value="SODIUM_HYDROGEN EXCHANGER 7"/>
    <property type="match status" value="1"/>
</dbReference>